<sequence length="162" mass="17878">MMLVVQGLGGERGRARIVGRGSHETSDKTAPRSVSVSDNDVASSLFSPSLSRIVLRHLRVGRVTTLDATPVSRAAIAACYDDTRLRILRCVSRLTRGSRRPSHLRSSPRRLGGDGLFSLDPLGALWRFQTIKTESKRQHESLMSRVVARSIVPLFKHIAYAC</sequence>
<name>A0A4C1WY17_EUMVA</name>
<dbReference type="Proteomes" id="UP000299102">
    <property type="component" value="Unassembled WGS sequence"/>
</dbReference>
<proteinExistence type="predicted"/>
<evidence type="ECO:0000313" key="2">
    <source>
        <dbReference type="Proteomes" id="UP000299102"/>
    </source>
</evidence>
<gene>
    <name evidence="1" type="ORF">EVAR_37336_1</name>
</gene>
<comment type="caution">
    <text evidence="1">The sequence shown here is derived from an EMBL/GenBank/DDBJ whole genome shotgun (WGS) entry which is preliminary data.</text>
</comment>
<protein>
    <submittedName>
        <fullName evidence="1">Uncharacterized protein</fullName>
    </submittedName>
</protein>
<dbReference type="AlphaFoldDB" id="A0A4C1WY17"/>
<keyword evidence="2" id="KW-1185">Reference proteome</keyword>
<evidence type="ECO:0000313" key="1">
    <source>
        <dbReference type="EMBL" id="GBP56261.1"/>
    </source>
</evidence>
<organism evidence="1 2">
    <name type="scientific">Eumeta variegata</name>
    <name type="common">Bagworm moth</name>
    <name type="synonym">Eumeta japonica</name>
    <dbReference type="NCBI Taxonomy" id="151549"/>
    <lineage>
        <taxon>Eukaryota</taxon>
        <taxon>Metazoa</taxon>
        <taxon>Ecdysozoa</taxon>
        <taxon>Arthropoda</taxon>
        <taxon>Hexapoda</taxon>
        <taxon>Insecta</taxon>
        <taxon>Pterygota</taxon>
        <taxon>Neoptera</taxon>
        <taxon>Endopterygota</taxon>
        <taxon>Lepidoptera</taxon>
        <taxon>Glossata</taxon>
        <taxon>Ditrysia</taxon>
        <taxon>Tineoidea</taxon>
        <taxon>Psychidae</taxon>
        <taxon>Oiketicinae</taxon>
        <taxon>Eumeta</taxon>
    </lineage>
</organism>
<dbReference type="EMBL" id="BGZK01000688">
    <property type="protein sequence ID" value="GBP56261.1"/>
    <property type="molecule type" value="Genomic_DNA"/>
</dbReference>
<reference evidence="1 2" key="1">
    <citation type="journal article" date="2019" name="Commun. Biol.">
        <title>The bagworm genome reveals a unique fibroin gene that provides high tensile strength.</title>
        <authorList>
            <person name="Kono N."/>
            <person name="Nakamura H."/>
            <person name="Ohtoshi R."/>
            <person name="Tomita M."/>
            <person name="Numata K."/>
            <person name="Arakawa K."/>
        </authorList>
    </citation>
    <scope>NUCLEOTIDE SEQUENCE [LARGE SCALE GENOMIC DNA]</scope>
</reference>
<accession>A0A4C1WY17</accession>